<dbReference type="EMBL" id="SMOL01000768">
    <property type="protein sequence ID" value="KAB2597234.1"/>
    <property type="molecule type" value="Genomic_DNA"/>
</dbReference>
<reference evidence="1 2" key="1">
    <citation type="submission" date="2019-09" db="EMBL/GenBank/DDBJ databases">
        <authorList>
            <person name="Ou C."/>
        </authorList>
    </citation>
    <scope>NUCLEOTIDE SEQUENCE [LARGE SCALE GENOMIC DNA]</scope>
    <source>
        <strain evidence="1">S2</strain>
        <tissue evidence="1">Leaf</tissue>
    </source>
</reference>
<reference evidence="1 2" key="3">
    <citation type="submission" date="2019-11" db="EMBL/GenBank/DDBJ databases">
        <title>A de novo genome assembly of a pear dwarfing rootstock.</title>
        <authorList>
            <person name="Wang F."/>
            <person name="Wang J."/>
            <person name="Li S."/>
            <person name="Zhang Y."/>
            <person name="Fang M."/>
            <person name="Ma L."/>
            <person name="Zhao Y."/>
            <person name="Jiang S."/>
        </authorList>
    </citation>
    <scope>NUCLEOTIDE SEQUENCE [LARGE SCALE GENOMIC DNA]</scope>
    <source>
        <strain evidence="1">S2</strain>
        <tissue evidence="1">Leaf</tissue>
    </source>
</reference>
<evidence type="ECO:0000313" key="2">
    <source>
        <dbReference type="Proteomes" id="UP000327157"/>
    </source>
</evidence>
<protein>
    <submittedName>
        <fullName evidence="1">Uncharacterized protein</fullName>
    </submittedName>
</protein>
<keyword evidence="2" id="KW-1185">Reference proteome</keyword>
<sequence>MGNNNGVACGLGGKGTGLEWMNDVTAEKGRYGMVLHGCDGEKVNGSLRLKEEWFWNLCCGCDGKSAEWLHRFGTKCTASMVKICGCWL</sequence>
<dbReference type="Proteomes" id="UP000327157">
    <property type="component" value="Chromosome 1"/>
</dbReference>
<gene>
    <name evidence="1" type="ORF">D8674_000154</name>
</gene>
<name>A0A5N5FFN4_9ROSA</name>
<proteinExistence type="predicted"/>
<reference evidence="2" key="2">
    <citation type="submission" date="2019-10" db="EMBL/GenBank/DDBJ databases">
        <title>A de novo genome assembly of a pear dwarfing rootstock.</title>
        <authorList>
            <person name="Wang F."/>
            <person name="Wang J."/>
            <person name="Li S."/>
            <person name="Zhang Y."/>
            <person name="Fang M."/>
            <person name="Ma L."/>
            <person name="Zhao Y."/>
            <person name="Jiang S."/>
        </authorList>
    </citation>
    <scope>NUCLEOTIDE SEQUENCE [LARGE SCALE GENOMIC DNA]</scope>
</reference>
<organism evidence="1 2">
    <name type="scientific">Pyrus ussuriensis x Pyrus communis</name>
    <dbReference type="NCBI Taxonomy" id="2448454"/>
    <lineage>
        <taxon>Eukaryota</taxon>
        <taxon>Viridiplantae</taxon>
        <taxon>Streptophyta</taxon>
        <taxon>Embryophyta</taxon>
        <taxon>Tracheophyta</taxon>
        <taxon>Spermatophyta</taxon>
        <taxon>Magnoliopsida</taxon>
        <taxon>eudicotyledons</taxon>
        <taxon>Gunneridae</taxon>
        <taxon>Pentapetalae</taxon>
        <taxon>rosids</taxon>
        <taxon>fabids</taxon>
        <taxon>Rosales</taxon>
        <taxon>Rosaceae</taxon>
        <taxon>Amygdaloideae</taxon>
        <taxon>Maleae</taxon>
        <taxon>Pyrus</taxon>
    </lineage>
</organism>
<dbReference type="AlphaFoldDB" id="A0A5N5FFN4"/>
<accession>A0A5N5FFN4</accession>
<comment type="caution">
    <text evidence="1">The sequence shown here is derived from an EMBL/GenBank/DDBJ whole genome shotgun (WGS) entry which is preliminary data.</text>
</comment>
<evidence type="ECO:0000313" key="1">
    <source>
        <dbReference type="EMBL" id="KAB2597234.1"/>
    </source>
</evidence>